<gene>
    <name evidence="1" type="ORF">ESA94_00845</name>
</gene>
<protein>
    <submittedName>
        <fullName evidence="1">GxxExxY protein</fullName>
    </submittedName>
</protein>
<reference evidence="1 2" key="1">
    <citation type="submission" date="2019-01" db="EMBL/GenBank/DDBJ databases">
        <title>Lacibacter sp. strain TTM-7.</title>
        <authorList>
            <person name="Chen W.-M."/>
        </authorList>
    </citation>
    <scope>NUCLEOTIDE SEQUENCE [LARGE SCALE GENOMIC DNA]</scope>
    <source>
        <strain evidence="1 2">TTM-7</strain>
    </source>
</reference>
<name>A0A4Q1CLL6_9BACT</name>
<evidence type="ECO:0000313" key="2">
    <source>
        <dbReference type="Proteomes" id="UP000290204"/>
    </source>
</evidence>
<accession>A0A4Q1CLL6</accession>
<comment type="caution">
    <text evidence="1">The sequence shown here is derived from an EMBL/GenBank/DDBJ whole genome shotgun (WGS) entry which is preliminary data.</text>
</comment>
<proteinExistence type="predicted"/>
<dbReference type="NCBIfam" id="TIGR04256">
    <property type="entry name" value="GxxExxY"/>
    <property type="match status" value="1"/>
</dbReference>
<keyword evidence="2" id="KW-1185">Reference proteome</keyword>
<evidence type="ECO:0000313" key="1">
    <source>
        <dbReference type="EMBL" id="RXK61595.1"/>
    </source>
</evidence>
<organism evidence="1 2">
    <name type="scientific">Lacibacter luteus</name>
    <dbReference type="NCBI Taxonomy" id="2508719"/>
    <lineage>
        <taxon>Bacteria</taxon>
        <taxon>Pseudomonadati</taxon>
        <taxon>Bacteroidota</taxon>
        <taxon>Chitinophagia</taxon>
        <taxon>Chitinophagales</taxon>
        <taxon>Chitinophagaceae</taxon>
        <taxon>Lacibacter</taxon>
    </lineage>
</organism>
<dbReference type="AlphaFoldDB" id="A0A4Q1CLL6"/>
<sequence length="127" mass="14896">MYLHQELTEKIIRCFYNVYNELGYGFLEKVYENDLLIELRNNGLSAESQFPIKVYYQEKEVGSYYADILVEGKVILELKAGDMEETILNHELQITNYLKATNYEVGLLLLFGTKPQVKRKIFTNDLK</sequence>
<dbReference type="EMBL" id="SDHW01000001">
    <property type="protein sequence ID" value="RXK61595.1"/>
    <property type="molecule type" value="Genomic_DNA"/>
</dbReference>
<dbReference type="Pfam" id="PF13366">
    <property type="entry name" value="PDDEXK_3"/>
    <property type="match status" value="1"/>
</dbReference>
<dbReference type="RefSeq" id="WP_129128968.1">
    <property type="nucleotide sequence ID" value="NZ_SDHW01000001.1"/>
</dbReference>
<dbReference type="Proteomes" id="UP000290204">
    <property type="component" value="Unassembled WGS sequence"/>
</dbReference>
<dbReference type="InterPro" id="IPR026350">
    <property type="entry name" value="GxxExxY"/>
</dbReference>
<dbReference type="OrthoDB" id="9806869at2"/>